<reference evidence="1" key="1">
    <citation type="submission" date="2023-07" db="EMBL/GenBank/DDBJ databases">
        <authorList>
            <person name="Stuckert A."/>
        </authorList>
    </citation>
    <scope>NUCLEOTIDE SEQUENCE</scope>
</reference>
<evidence type="ECO:0000313" key="1">
    <source>
        <dbReference type="EMBL" id="CAJ0958185.1"/>
    </source>
</evidence>
<dbReference type="Proteomes" id="UP001176940">
    <property type="component" value="Unassembled WGS sequence"/>
</dbReference>
<accession>A0ABN9M5S7</accession>
<gene>
    <name evidence="1" type="ORF">RIMI_LOCUS16225700</name>
</gene>
<name>A0ABN9M5S7_9NEOB</name>
<comment type="caution">
    <text evidence="1">The sequence shown here is derived from an EMBL/GenBank/DDBJ whole genome shotgun (WGS) entry which is preliminary data.</text>
</comment>
<sequence>MESVRAGGLVRPRPWWHLTDAEPRVGLGRSLDACGGVEGASEDTGHTGVCVKMLHVVEETFIYRIIPPKSLLSAEMVTEEGSEWLLSLLRELQLEQFYAKIRDELNMFSARSPDSPDCPAFPDHVTSPSILCCSPGGSGLLPEVSDQ</sequence>
<evidence type="ECO:0000313" key="2">
    <source>
        <dbReference type="Proteomes" id="UP001176940"/>
    </source>
</evidence>
<organism evidence="1 2">
    <name type="scientific">Ranitomeya imitator</name>
    <name type="common">mimic poison frog</name>
    <dbReference type="NCBI Taxonomy" id="111125"/>
    <lineage>
        <taxon>Eukaryota</taxon>
        <taxon>Metazoa</taxon>
        <taxon>Chordata</taxon>
        <taxon>Craniata</taxon>
        <taxon>Vertebrata</taxon>
        <taxon>Euteleostomi</taxon>
        <taxon>Amphibia</taxon>
        <taxon>Batrachia</taxon>
        <taxon>Anura</taxon>
        <taxon>Neobatrachia</taxon>
        <taxon>Hyloidea</taxon>
        <taxon>Dendrobatidae</taxon>
        <taxon>Dendrobatinae</taxon>
        <taxon>Ranitomeya</taxon>
    </lineage>
</organism>
<protein>
    <submittedName>
        <fullName evidence="1">Uncharacterized protein</fullName>
    </submittedName>
</protein>
<dbReference type="EMBL" id="CAUEEQ010044920">
    <property type="protein sequence ID" value="CAJ0958185.1"/>
    <property type="molecule type" value="Genomic_DNA"/>
</dbReference>
<keyword evidence="2" id="KW-1185">Reference proteome</keyword>
<proteinExistence type="predicted"/>